<dbReference type="GO" id="GO:0042910">
    <property type="term" value="F:xenobiotic transmembrane transporter activity"/>
    <property type="evidence" value="ECO:0007669"/>
    <property type="project" value="InterPro"/>
</dbReference>
<feature type="transmembrane region" description="Helical" evidence="3">
    <location>
        <begin position="318"/>
        <end position="335"/>
    </location>
</feature>
<dbReference type="GO" id="GO:0005886">
    <property type="term" value="C:plasma membrane"/>
    <property type="evidence" value="ECO:0007669"/>
    <property type="project" value="TreeGrafter"/>
</dbReference>
<dbReference type="PANTHER" id="PTHR43298:SF2">
    <property type="entry name" value="FMN_FAD EXPORTER YEEO-RELATED"/>
    <property type="match status" value="1"/>
</dbReference>
<keyword evidence="3" id="KW-0472">Membrane</keyword>
<keyword evidence="3" id="KW-1133">Transmembrane helix</keyword>
<evidence type="ECO:0000256" key="1">
    <source>
        <dbReference type="ARBA" id="ARBA00010199"/>
    </source>
</evidence>
<dbReference type="InterPro" id="IPR050222">
    <property type="entry name" value="MATE_MdtK"/>
</dbReference>
<feature type="transmembrane region" description="Helical" evidence="3">
    <location>
        <begin position="93"/>
        <end position="115"/>
    </location>
</feature>
<feature type="transmembrane region" description="Helical" evidence="3">
    <location>
        <begin position="399"/>
        <end position="416"/>
    </location>
</feature>
<evidence type="ECO:0000313" key="5">
    <source>
        <dbReference type="EMBL" id="CAE0433048.1"/>
    </source>
</evidence>
<evidence type="ECO:0000256" key="3">
    <source>
        <dbReference type="SAM" id="Phobius"/>
    </source>
</evidence>
<keyword evidence="2" id="KW-0813">Transport</keyword>
<feature type="transmembrane region" description="Helical" evidence="3">
    <location>
        <begin position="283"/>
        <end position="306"/>
    </location>
</feature>
<proteinExistence type="inferred from homology"/>
<feature type="transmembrane region" description="Helical" evidence="3">
    <location>
        <begin position="428"/>
        <end position="452"/>
    </location>
</feature>
<evidence type="ECO:0000313" key="4">
    <source>
        <dbReference type="EMBL" id="CAE0433047.1"/>
    </source>
</evidence>
<organism evidence="4">
    <name type="scientific">Aplanochytrium stocchinoi</name>
    <dbReference type="NCBI Taxonomy" id="215587"/>
    <lineage>
        <taxon>Eukaryota</taxon>
        <taxon>Sar</taxon>
        <taxon>Stramenopiles</taxon>
        <taxon>Bigyra</taxon>
        <taxon>Labyrinthulomycetes</taxon>
        <taxon>Thraustochytrida</taxon>
        <taxon>Thraustochytriidae</taxon>
        <taxon>Aplanochytrium</taxon>
    </lineage>
</organism>
<dbReference type="GO" id="GO:0015297">
    <property type="term" value="F:antiporter activity"/>
    <property type="evidence" value="ECO:0007669"/>
    <property type="project" value="InterPro"/>
</dbReference>
<dbReference type="Pfam" id="PF01554">
    <property type="entry name" value="MatE"/>
    <property type="match status" value="2"/>
</dbReference>
<name>A0A6S8AG27_9STRA</name>
<dbReference type="EMBL" id="HBIN01004743">
    <property type="protein sequence ID" value="CAE0433048.1"/>
    <property type="molecule type" value="Transcribed_RNA"/>
</dbReference>
<gene>
    <name evidence="4" type="ORF">ASTO00021_LOCUS3365</name>
    <name evidence="5" type="ORF">ASTO00021_LOCUS3366</name>
</gene>
<dbReference type="NCBIfam" id="TIGR00797">
    <property type="entry name" value="matE"/>
    <property type="match status" value="1"/>
</dbReference>
<dbReference type="AlphaFoldDB" id="A0A6S8AG27"/>
<evidence type="ECO:0008006" key="6">
    <source>
        <dbReference type="Google" id="ProtNLM"/>
    </source>
</evidence>
<reference evidence="4" key="1">
    <citation type="submission" date="2021-01" db="EMBL/GenBank/DDBJ databases">
        <authorList>
            <person name="Corre E."/>
            <person name="Pelletier E."/>
            <person name="Niang G."/>
            <person name="Scheremetjew M."/>
            <person name="Finn R."/>
            <person name="Kale V."/>
            <person name="Holt S."/>
            <person name="Cochrane G."/>
            <person name="Meng A."/>
            <person name="Brown T."/>
            <person name="Cohen L."/>
        </authorList>
    </citation>
    <scope>NUCLEOTIDE SEQUENCE</scope>
    <source>
        <strain evidence="4">GSBS06</strain>
    </source>
</reference>
<protein>
    <recommendedName>
        <fullName evidence="6">Protein DETOXIFICATION</fullName>
    </recommendedName>
</protein>
<feature type="transmembrane region" description="Helical" evidence="3">
    <location>
        <begin position="458"/>
        <end position="479"/>
    </location>
</feature>
<evidence type="ECO:0000256" key="2">
    <source>
        <dbReference type="ARBA" id="ARBA00022448"/>
    </source>
</evidence>
<comment type="similarity">
    <text evidence="1">Belongs to the multi antimicrobial extrusion (MATE) (TC 2.A.66.1) family.</text>
</comment>
<feature type="transmembrane region" description="Helical" evidence="3">
    <location>
        <begin position="127"/>
        <end position="147"/>
    </location>
</feature>
<dbReference type="EMBL" id="HBIN01004742">
    <property type="protein sequence ID" value="CAE0433047.1"/>
    <property type="molecule type" value="Transcribed_RNA"/>
</dbReference>
<dbReference type="PANTHER" id="PTHR43298">
    <property type="entry name" value="MULTIDRUG RESISTANCE PROTEIN NORM-RELATED"/>
    <property type="match status" value="1"/>
</dbReference>
<sequence length="505" mass="55152">MENIESENQNTIPLLGIDAEREDIDNDIYGSATNEGKSEAWISCFSSELQTIITLAFGIIVSRGSWVVIKSTDTALLGHVSAEALAASSISDLWTMSTGVFLNGGVLGVFVGQAIGAGNKSLASTWFSVSMFVLGLLTFPVMALWWLTGPVLGLFHSHDEVLHKASYYAIVMSLCLPARTLMGQISQFLSANSMVKPEAVVSIFAATMNLVLGVVFVLGWPIKGFDGFGFKACGWVTVSTEYFQLIVLWFCFIYLQQIPSKIGWTVSSYSEITKARVLEYLKLYVPSAMSTASDFWRMAVIGVFAAELGDDDVATFNASYRILWISLTFVGSLSFSCRIRLSAAVGAGDQDRARHIIKLGTGLTIAILLATTLAVLAFTRDFALLFTDDDEIVNLFIDSRLPMCLTLFFMNLAVFLEGIPVALGRTKTVFYAGVLGSWAGQVPLSYLAIRYWKHNLIGLYYGVAGGYVLLTVLLSLVIITTDFHAVIEEAQRRSEVNDEVDNTGL</sequence>
<feature type="transmembrane region" description="Helical" evidence="3">
    <location>
        <begin position="201"/>
        <end position="222"/>
    </location>
</feature>
<feature type="transmembrane region" description="Helical" evidence="3">
    <location>
        <begin position="234"/>
        <end position="255"/>
    </location>
</feature>
<keyword evidence="3" id="KW-0812">Transmembrane</keyword>
<accession>A0A6S8AG27</accession>
<feature type="transmembrane region" description="Helical" evidence="3">
    <location>
        <begin position="356"/>
        <end position="379"/>
    </location>
</feature>
<dbReference type="InterPro" id="IPR002528">
    <property type="entry name" value="MATE_fam"/>
</dbReference>